<dbReference type="AlphaFoldDB" id="A8ZY94"/>
<proteinExistence type="predicted"/>
<evidence type="ECO:0000256" key="2">
    <source>
        <dbReference type="ARBA" id="ARBA00022679"/>
    </source>
</evidence>
<dbReference type="InterPro" id="IPR001296">
    <property type="entry name" value="Glyco_trans_1"/>
</dbReference>
<dbReference type="STRING" id="96561.Dole_1295"/>
<dbReference type="eggNOG" id="COG0438">
    <property type="taxonomic scope" value="Bacteria"/>
</dbReference>
<organism evidence="4 5">
    <name type="scientific">Desulfosudis oleivorans (strain DSM 6200 / JCM 39069 / Hxd3)</name>
    <name type="common">Desulfococcus oleovorans</name>
    <dbReference type="NCBI Taxonomy" id="96561"/>
    <lineage>
        <taxon>Bacteria</taxon>
        <taxon>Pseudomonadati</taxon>
        <taxon>Thermodesulfobacteriota</taxon>
        <taxon>Desulfobacteria</taxon>
        <taxon>Desulfobacterales</taxon>
        <taxon>Desulfosudaceae</taxon>
        <taxon>Desulfosudis</taxon>
    </lineage>
</organism>
<evidence type="ECO:0000313" key="5">
    <source>
        <dbReference type="Proteomes" id="UP000008561"/>
    </source>
</evidence>
<feature type="domain" description="Glycosyl transferase family 1" evidence="3">
    <location>
        <begin position="266"/>
        <end position="412"/>
    </location>
</feature>
<sequence>MKMLVLIRNNLKIDKRIRNNVSALAEHMDSIHVLARPVPDDTFHLNHPNVTHSFFKYRATESDLCNKIKRFAEERKLFAQLARAFPLIRTTDYYDAAAIAQSKRYLDILMRSERWHEIRSRKSEPMEDHIAVSYPLAFYDTSMQWALEAEAIEADIVYCSGLDTLLCGVVHKQKYGSRLIYDARDIFCDLAAYVFPQYYSNVLALFEQQFIKYADLVITTSDGHASWMKKHFGCRCPILTIHNCVSADLDAIKPKTYAGGPIKLYFHGLSDAPKKIDVMVKAISRVPGIELVLRCVASENLLAVKKLVNDLGVSHKVHFLDLVTPEEVAFYANRDGDLGIHIWETENCVNTLRALTNKFIEYLSAGLPVITSPLIEQANIVNRYDCGYILKDNSVDNLVDVLESILAQGHQELAVKSENALAAAKQYFDWHHYKEVLVQAVLNNKHVINRLSLRKLPKESRKKCKKWEREDKKAYNLYRKALRAYEKSTQPEAGRLGLGRPRSPETNIRSRLFGKLAAWRKR</sequence>
<name>A8ZY94_DESOH</name>
<evidence type="ECO:0000313" key="4">
    <source>
        <dbReference type="EMBL" id="ABW67101.1"/>
    </source>
</evidence>
<dbReference type="SUPFAM" id="SSF53756">
    <property type="entry name" value="UDP-Glycosyltransferase/glycogen phosphorylase"/>
    <property type="match status" value="1"/>
</dbReference>
<evidence type="ECO:0000259" key="3">
    <source>
        <dbReference type="Pfam" id="PF00534"/>
    </source>
</evidence>
<evidence type="ECO:0000256" key="1">
    <source>
        <dbReference type="ARBA" id="ARBA00022676"/>
    </source>
</evidence>
<dbReference type="Pfam" id="PF00534">
    <property type="entry name" value="Glycos_transf_1"/>
    <property type="match status" value="1"/>
</dbReference>
<accession>A8ZY94</accession>
<dbReference type="HOGENOM" id="CLU_521503_0_0_7"/>
<keyword evidence="2 4" id="KW-0808">Transferase</keyword>
<dbReference type="PANTHER" id="PTHR12526">
    <property type="entry name" value="GLYCOSYLTRANSFERASE"/>
    <property type="match status" value="1"/>
</dbReference>
<dbReference type="GO" id="GO:0016757">
    <property type="term" value="F:glycosyltransferase activity"/>
    <property type="evidence" value="ECO:0007669"/>
    <property type="project" value="UniProtKB-KW"/>
</dbReference>
<dbReference type="KEGG" id="dol:Dole_1295"/>
<reference evidence="4 5" key="1">
    <citation type="submission" date="2007-10" db="EMBL/GenBank/DDBJ databases">
        <title>Complete sequence of Desulfococcus oleovorans Hxd3.</title>
        <authorList>
            <consortium name="US DOE Joint Genome Institute"/>
            <person name="Copeland A."/>
            <person name="Lucas S."/>
            <person name="Lapidus A."/>
            <person name="Barry K."/>
            <person name="Glavina del Rio T."/>
            <person name="Dalin E."/>
            <person name="Tice H."/>
            <person name="Pitluck S."/>
            <person name="Kiss H."/>
            <person name="Brettin T."/>
            <person name="Bruce D."/>
            <person name="Detter J.C."/>
            <person name="Han C."/>
            <person name="Schmutz J."/>
            <person name="Larimer F."/>
            <person name="Land M."/>
            <person name="Hauser L."/>
            <person name="Kyrpides N."/>
            <person name="Kim E."/>
            <person name="Wawrik B."/>
            <person name="Richardson P."/>
        </authorList>
    </citation>
    <scope>NUCLEOTIDE SEQUENCE [LARGE SCALE GENOMIC DNA]</scope>
    <source>
        <strain evidence="5">DSM 6200 / JCM 39069 / Hxd3</strain>
    </source>
</reference>
<dbReference type="Proteomes" id="UP000008561">
    <property type="component" value="Chromosome"/>
</dbReference>
<gene>
    <name evidence="4" type="ordered locus">Dole_1295</name>
</gene>
<dbReference type="EMBL" id="CP000859">
    <property type="protein sequence ID" value="ABW67101.1"/>
    <property type="molecule type" value="Genomic_DNA"/>
</dbReference>
<protein>
    <submittedName>
        <fullName evidence="4">Glycosyl transferase group 1</fullName>
    </submittedName>
</protein>
<dbReference type="RefSeq" id="WP_012174718.1">
    <property type="nucleotide sequence ID" value="NC_009943.1"/>
</dbReference>
<keyword evidence="1" id="KW-0328">Glycosyltransferase</keyword>
<dbReference type="OrthoDB" id="9802525at2"/>
<dbReference type="PANTHER" id="PTHR12526:SF629">
    <property type="entry name" value="TEICHURONIC ACID BIOSYNTHESIS GLYCOSYLTRANSFERASE TUAH-RELATED"/>
    <property type="match status" value="1"/>
</dbReference>
<dbReference type="Gene3D" id="3.40.50.2000">
    <property type="entry name" value="Glycogen Phosphorylase B"/>
    <property type="match status" value="2"/>
</dbReference>
<keyword evidence="5" id="KW-1185">Reference proteome</keyword>